<dbReference type="PANTHER" id="PTHR47331:SF1">
    <property type="entry name" value="GAG-LIKE PROTEIN"/>
    <property type="match status" value="1"/>
</dbReference>
<evidence type="ECO:0000313" key="2">
    <source>
        <dbReference type="EMBL" id="GFX96585.1"/>
    </source>
</evidence>
<keyword evidence="3" id="KW-1185">Reference proteome</keyword>
<name>A0A8X6RU86_TRICX</name>
<dbReference type="AlphaFoldDB" id="A0A8X6RU86"/>
<accession>A0A8X6RU86</accession>
<dbReference type="Gene3D" id="3.30.420.10">
    <property type="entry name" value="Ribonuclease H-like superfamily/Ribonuclease H"/>
    <property type="match status" value="1"/>
</dbReference>
<dbReference type="InterPro" id="IPR036397">
    <property type="entry name" value="RNaseH_sf"/>
</dbReference>
<protein>
    <submittedName>
        <fullName evidence="2">Integrase catalytic domain-containing protein</fullName>
    </submittedName>
</protein>
<dbReference type="Proteomes" id="UP000887159">
    <property type="component" value="Unassembled WGS sequence"/>
</dbReference>
<comment type="caution">
    <text evidence="2">The sequence shown here is derived from an EMBL/GenBank/DDBJ whole genome shotgun (WGS) entry which is preliminary data.</text>
</comment>
<dbReference type="GO" id="GO:0003676">
    <property type="term" value="F:nucleic acid binding"/>
    <property type="evidence" value="ECO:0007669"/>
    <property type="project" value="InterPro"/>
</dbReference>
<reference evidence="2" key="1">
    <citation type="submission" date="2020-08" db="EMBL/GenBank/DDBJ databases">
        <title>Multicomponent nature underlies the extraordinary mechanical properties of spider dragline silk.</title>
        <authorList>
            <person name="Kono N."/>
            <person name="Nakamura H."/>
            <person name="Mori M."/>
            <person name="Yoshida Y."/>
            <person name="Ohtoshi R."/>
            <person name="Malay A.D."/>
            <person name="Moran D.A.P."/>
            <person name="Tomita M."/>
            <person name="Numata K."/>
            <person name="Arakawa K."/>
        </authorList>
    </citation>
    <scope>NUCLEOTIDE SEQUENCE</scope>
</reference>
<dbReference type="EMBL" id="BMAU01021192">
    <property type="protein sequence ID" value="GFX96585.1"/>
    <property type="molecule type" value="Genomic_DNA"/>
</dbReference>
<dbReference type="InterPro" id="IPR040676">
    <property type="entry name" value="DUF5641"/>
</dbReference>
<proteinExistence type="predicted"/>
<sequence length="355" mass="41697">MIKLPDHTLAEFLTNESIEWNFIPPRSPNHGGLWEAGVKAFKFHLKRVVGNANLTLEEFITIFCEIEAVLNSRPLTPLMSNFDDFETLTPGHFLVGRPLTSIVEPQITNINENQLSRWERVKKITQHIYKLWKRDYLNNLQERHKWKFNKNNVSVGTLVLIKDENLPSTKWSTGRITEIFPGTDGAHAYAYPNVVSFSNVPVSSVIKNSSYDLPYVKNFNTRNDLSSLIKNYKCNNFKSTKLKMCIKLKKDIPVCQRTRRLSCSDNPSPMKSKYRRFVLLRRIFQPWQWKRRKKRNRFEQTSRTLQRKISMRSTKDQLVKKRRSYACETMFSCGTFRMSKRCLHMMEKMSSSAKL</sequence>
<dbReference type="PANTHER" id="PTHR47331">
    <property type="entry name" value="PHD-TYPE DOMAIN-CONTAINING PROTEIN"/>
    <property type="match status" value="1"/>
</dbReference>
<evidence type="ECO:0000259" key="1">
    <source>
        <dbReference type="Pfam" id="PF18701"/>
    </source>
</evidence>
<organism evidence="2 3">
    <name type="scientific">Trichonephila clavipes</name>
    <name type="common">Golden silk orbweaver</name>
    <name type="synonym">Nephila clavipes</name>
    <dbReference type="NCBI Taxonomy" id="2585209"/>
    <lineage>
        <taxon>Eukaryota</taxon>
        <taxon>Metazoa</taxon>
        <taxon>Ecdysozoa</taxon>
        <taxon>Arthropoda</taxon>
        <taxon>Chelicerata</taxon>
        <taxon>Arachnida</taxon>
        <taxon>Araneae</taxon>
        <taxon>Araneomorphae</taxon>
        <taxon>Entelegynae</taxon>
        <taxon>Araneoidea</taxon>
        <taxon>Nephilidae</taxon>
        <taxon>Trichonephila</taxon>
    </lineage>
</organism>
<gene>
    <name evidence="2" type="primary">AVEN_167522_1</name>
    <name evidence="2" type="ORF">TNCV_1442591</name>
</gene>
<feature type="domain" description="DUF5641" evidence="1">
    <location>
        <begin position="116"/>
        <end position="186"/>
    </location>
</feature>
<dbReference type="Pfam" id="PF18701">
    <property type="entry name" value="DUF5641"/>
    <property type="match status" value="1"/>
</dbReference>
<evidence type="ECO:0000313" key="3">
    <source>
        <dbReference type="Proteomes" id="UP000887159"/>
    </source>
</evidence>